<reference evidence="1" key="1">
    <citation type="submission" date="2021-06" db="EMBL/GenBank/DDBJ databases">
        <title>Parelaphostrongylus tenuis whole genome reference sequence.</title>
        <authorList>
            <person name="Garwood T.J."/>
            <person name="Larsen P.A."/>
            <person name="Fountain-Jones N.M."/>
            <person name="Garbe J.R."/>
            <person name="Macchietto M.G."/>
            <person name="Kania S.A."/>
            <person name="Gerhold R.W."/>
            <person name="Richards J.E."/>
            <person name="Wolf T.M."/>
        </authorList>
    </citation>
    <scope>NUCLEOTIDE SEQUENCE</scope>
    <source>
        <strain evidence="1">MNPRO001-30</strain>
        <tissue evidence="1">Meninges</tissue>
    </source>
</reference>
<keyword evidence="2" id="KW-1185">Reference proteome</keyword>
<dbReference type="Proteomes" id="UP001196413">
    <property type="component" value="Unassembled WGS sequence"/>
</dbReference>
<proteinExistence type="predicted"/>
<name>A0AAD5WI26_PARTN</name>
<dbReference type="AlphaFoldDB" id="A0AAD5WI26"/>
<comment type="caution">
    <text evidence="1">The sequence shown here is derived from an EMBL/GenBank/DDBJ whole genome shotgun (WGS) entry which is preliminary data.</text>
</comment>
<protein>
    <submittedName>
        <fullName evidence="1">Uncharacterized protein</fullName>
    </submittedName>
</protein>
<evidence type="ECO:0000313" key="1">
    <source>
        <dbReference type="EMBL" id="KAJ1370701.1"/>
    </source>
</evidence>
<evidence type="ECO:0000313" key="2">
    <source>
        <dbReference type="Proteomes" id="UP001196413"/>
    </source>
</evidence>
<sequence>MPVCPSFDSLSQLCFSDTFHIWAAIRASIVVACEFRRMRRRCEKHGTPLIWQILDPSRVRTTHSQLVIGLKCEPEVSANSSSNSSCVRKIQLRVPAVVKLIKYVLFHKADYILNCALDTLIPRISATTFNGVVEV</sequence>
<dbReference type="EMBL" id="JAHQIW010006838">
    <property type="protein sequence ID" value="KAJ1370701.1"/>
    <property type="molecule type" value="Genomic_DNA"/>
</dbReference>
<gene>
    <name evidence="1" type="ORF">KIN20_032491</name>
</gene>
<organism evidence="1 2">
    <name type="scientific">Parelaphostrongylus tenuis</name>
    <name type="common">Meningeal worm</name>
    <dbReference type="NCBI Taxonomy" id="148309"/>
    <lineage>
        <taxon>Eukaryota</taxon>
        <taxon>Metazoa</taxon>
        <taxon>Ecdysozoa</taxon>
        <taxon>Nematoda</taxon>
        <taxon>Chromadorea</taxon>
        <taxon>Rhabditida</taxon>
        <taxon>Rhabditina</taxon>
        <taxon>Rhabditomorpha</taxon>
        <taxon>Strongyloidea</taxon>
        <taxon>Metastrongylidae</taxon>
        <taxon>Parelaphostrongylus</taxon>
    </lineage>
</organism>
<accession>A0AAD5WI26</accession>